<evidence type="ECO:0000256" key="1">
    <source>
        <dbReference type="SAM" id="MobiDB-lite"/>
    </source>
</evidence>
<dbReference type="RefSeq" id="WP_096551920.1">
    <property type="nucleotide sequence ID" value="NZ_AP018335.1"/>
</dbReference>
<sequence>MKKMLITLLAVPMLMMGCSSNEPEVDTNEEPIDVSDLEVKVEILTPTEVKVGEPVELAAHVTQNNENVEDADEVKFEVWESGLRDHGTMITGEHVGDGVYKAEYTFDHDGVYYMYAHTTARGLHVMPKQQIVAGEPDMDKVIPEEDTSKEDTEQMQHDHSQHGHGDSHGSNH</sequence>
<accession>A0A840PXT0</accession>
<keyword evidence="5" id="KW-1185">Reference proteome</keyword>
<feature type="domain" description="YtkA-like" evidence="3">
    <location>
        <begin position="38"/>
        <end position="117"/>
    </location>
</feature>
<dbReference type="InterPro" id="IPR032693">
    <property type="entry name" value="YtkA-like_dom"/>
</dbReference>
<evidence type="ECO:0000313" key="5">
    <source>
        <dbReference type="Proteomes" id="UP000557217"/>
    </source>
</evidence>
<evidence type="ECO:0000259" key="3">
    <source>
        <dbReference type="Pfam" id="PF13115"/>
    </source>
</evidence>
<proteinExistence type="predicted"/>
<evidence type="ECO:0000313" key="4">
    <source>
        <dbReference type="EMBL" id="MBB5149472.1"/>
    </source>
</evidence>
<organism evidence="4 5">
    <name type="scientific">Ureibacillus thermosphaericus</name>
    <dbReference type="NCBI Taxonomy" id="51173"/>
    <lineage>
        <taxon>Bacteria</taxon>
        <taxon>Bacillati</taxon>
        <taxon>Bacillota</taxon>
        <taxon>Bacilli</taxon>
        <taxon>Bacillales</taxon>
        <taxon>Caryophanaceae</taxon>
        <taxon>Ureibacillus</taxon>
    </lineage>
</organism>
<comment type="caution">
    <text evidence="4">The sequence shown here is derived from an EMBL/GenBank/DDBJ whole genome shotgun (WGS) entry which is preliminary data.</text>
</comment>
<dbReference type="Proteomes" id="UP000557217">
    <property type="component" value="Unassembled WGS sequence"/>
</dbReference>
<dbReference type="AlphaFoldDB" id="A0A840PXT0"/>
<dbReference type="EMBL" id="JACHGZ010000021">
    <property type="protein sequence ID" value="MBB5149472.1"/>
    <property type="molecule type" value="Genomic_DNA"/>
</dbReference>
<protein>
    <recommendedName>
        <fullName evidence="3">YtkA-like domain-containing protein</fullName>
    </recommendedName>
</protein>
<feature type="compositionally biased region" description="Basic and acidic residues" evidence="1">
    <location>
        <begin position="149"/>
        <end position="172"/>
    </location>
</feature>
<keyword evidence="2" id="KW-0732">Signal</keyword>
<reference evidence="4 5" key="1">
    <citation type="submission" date="2020-08" db="EMBL/GenBank/DDBJ databases">
        <title>Genomic Encyclopedia of Type Strains, Phase IV (KMG-IV): sequencing the most valuable type-strain genomes for metagenomic binning, comparative biology and taxonomic classification.</title>
        <authorList>
            <person name="Goeker M."/>
        </authorList>
    </citation>
    <scope>NUCLEOTIDE SEQUENCE [LARGE SCALE GENOMIC DNA]</scope>
    <source>
        <strain evidence="4 5">DSM 10633</strain>
    </source>
</reference>
<dbReference type="PROSITE" id="PS51257">
    <property type="entry name" value="PROKAR_LIPOPROTEIN"/>
    <property type="match status" value="1"/>
</dbReference>
<feature type="signal peptide" evidence="2">
    <location>
        <begin position="1"/>
        <end position="21"/>
    </location>
</feature>
<feature type="chain" id="PRO_5039510896" description="YtkA-like domain-containing protein" evidence="2">
    <location>
        <begin position="22"/>
        <end position="172"/>
    </location>
</feature>
<dbReference type="Pfam" id="PF13115">
    <property type="entry name" value="YtkA"/>
    <property type="match status" value="1"/>
</dbReference>
<name>A0A840PXT0_URETH</name>
<gene>
    <name evidence="4" type="ORF">HNR36_001862</name>
</gene>
<evidence type="ECO:0000256" key="2">
    <source>
        <dbReference type="SAM" id="SignalP"/>
    </source>
</evidence>
<feature type="region of interest" description="Disordered" evidence="1">
    <location>
        <begin position="132"/>
        <end position="172"/>
    </location>
</feature>